<name>A0A5B8G3E1_9RHOB</name>
<dbReference type="AlphaFoldDB" id="A0A5B8G3E1"/>
<dbReference type="InterPro" id="IPR036390">
    <property type="entry name" value="WH_DNA-bd_sf"/>
</dbReference>
<gene>
    <name evidence="3" type="ORF">FDP22_18155</name>
</gene>
<dbReference type="Gene3D" id="1.10.10.10">
    <property type="entry name" value="Winged helix-like DNA-binding domain superfamily/Winged helix DNA-binding domain"/>
    <property type="match status" value="1"/>
</dbReference>
<dbReference type="EMBL" id="CP040819">
    <property type="protein sequence ID" value="QDL93812.1"/>
    <property type="molecule type" value="Genomic_DNA"/>
</dbReference>
<keyword evidence="3" id="KW-0614">Plasmid</keyword>
<evidence type="ECO:0000256" key="1">
    <source>
        <dbReference type="SAM" id="MobiDB-lite"/>
    </source>
</evidence>
<reference evidence="3 4" key="1">
    <citation type="submission" date="2019-06" db="EMBL/GenBank/DDBJ databases">
        <title>Genome sequence of Rhodobacteraceae bacterium D4M1.</title>
        <authorList>
            <person name="Cao J."/>
        </authorList>
    </citation>
    <scope>NUCLEOTIDE SEQUENCE [LARGE SCALE GENOMIC DNA]</scope>
    <source>
        <strain evidence="3 4">D4M1</strain>
        <plasmid evidence="4">pd4m1a</plasmid>
    </source>
</reference>
<dbReference type="Gene3D" id="3.30.300.180">
    <property type="match status" value="1"/>
</dbReference>
<feature type="region of interest" description="Disordered" evidence="1">
    <location>
        <begin position="1"/>
        <end position="40"/>
    </location>
</feature>
<feature type="domain" description="DnaA N-terminal" evidence="2">
    <location>
        <begin position="192"/>
        <end position="250"/>
    </location>
</feature>
<accession>A0A5B8G3E1</accession>
<dbReference type="SUPFAM" id="SSF46785">
    <property type="entry name" value="Winged helix' DNA-binding domain"/>
    <property type="match status" value="1"/>
</dbReference>
<sequence>MLARSVPKARAADTRHTRERPGHRSPAWAGTGMTTNRLTGSSAPVRKYDLLTALAVVGLSGAPARRTTTLRLIAMITARYNWQAEEISVGCRDLARLWSVDERTAKRELKRLREAGLLQVKRPAARGRVAVYRLDHAGIDRLTAEGWYKVGTDYVERMEAARGGTPEATEPKVVPLFPAETDTGLEAGQDPVWSGICRRLRQEDPGLFRSWFAGLRFEALEAGELRLGAPSAFVAGYVDIHLRDRLERVAADAAEEPVRLRIGVTPAARET</sequence>
<dbReference type="OrthoDB" id="7657434at2"/>
<dbReference type="KEGG" id="ppru:FDP22_18155"/>
<geneLocation type="plasmid" evidence="4">
    <name>pd4m1a</name>
</geneLocation>
<dbReference type="InterPro" id="IPR038454">
    <property type="entry name" value="DnaA_N_sf"/>
</dbReference>
<protein>
    <recommendedName>
        <fullName evidence="2">DnaA N-terminal domain-containing protein</fullName>
    </recommendedName>
</protein>
<dbReference type="Pfam" id="PF11638">
    <property type="entry name" value="DnaA_N"/>
    <property type="match status" value="1"/>
</dbReference>
<dbReference type="InterPro" id="IPR036388">
    <property type="entry name" value="WH-like_DNA-bd_sf"/>
</dbReference>
<dbReference type="InterPro" id="IPR024633">
    <property type="entry name" value="DnaA_N_dom"/>
</dbReference>
<dbReference type="Proteomes" id="UP000305888">
    <property type="component" value="Plasmid pD4M1A"/>
</dbReference>
<proteinExistence type="predicted"/>
<organism evidence="3 4">
    <name type="scientific">Paroceanicella profunda</name>
    <dbReference type="NCBI Taxonomy" id="2579971"/>
    <lineage>
        <taxon>Bacteria</taxon>
        <taxon>Pseudomonadati</taxon>
        <taxon>Pseudomonadota</taxon>
        <taxon>Alphaproteobacteria</taxon>
        <taxon>Rhodobacterales</taxon>
        <taxon>Paracoccaceae</taxon>
        <taxon>Paroceanicella</taxon>
    </lineage>
</organism>
<evidence type="ECO:0000313" key="3">
    <source>
        <dbReference type="EMBL" id="QDL93812.1"/>
    </source>
</evidence>
<keyword evidence="4" id="KW-1185">Reference proteome</keyword>
<feature type="compositionally biased region" description="Basic and acidic residues" evidence="1">
    <location>
        <begin position="10"/>
        <end position="22"/>
    </location>
</feature>
<evidence type="ECO:0000313" key="4">
    <source>
        <dbReference type="Proteomes" id="UP000305888"/>
    </source>
</evidence>
<evidence type="ECO:0000259" key="2">
    <source>
        <dbReference type="Pfam" id="PF11638"/>
    </source>
</evidence>